<dbReference type="RefSeq" id="WP_108887721.1">
    <property type="nucleotide sequence ID" value="NZ_OMOJ01000017.1"/>
</dbReference>
<dbReference type="EMBL" id="OMOJ01000017">
    <property type="protein sequence ID" value="SPF81944.1"/>
    <property type="molecule type" value="Genomic_DNA"/>
</dbReference>
<name>A0A2R8B196_9RHOB</name>
<keyword evidence="2" id="KW-1185">Reference proteome</keyword>
<sequence length="101" mass="11155">MTDHIPAILRNLASDLTQLETVMIPLLARNDANSDKLLELQDLDRIIQSLVAIAAHLDWSATPNQDAHAHFQAFPIRTLARQLMPDIAGQSDNTAASIELF</sequence>
<accession>A0A2R8B196</accession>
<protein>
    <submittedName>
        <fullName evidence="1">Uncharacterized protein</fullName>
    </submittedName>
</protein>
<dbReference type="Proteomes" id="UP000244904">
    <property type="component" value="Unassembled WGS sequence"/>
</dbReference>
<organism evidence="1 2">
    <name type="scientific">Pseudoprimorskyibacter insulae</name>
    <dbReference type="NCBI Taxonomy" id="1695997"/>
    <lineage>
        <taxon>Bacteria</taxon>
        <taxon>Pseudomonadati</taxon>
        <taxon>Pseudomonadota</taxon>
        <taxon>Alphaproteobacteria</taxon>
        <taxon>Rhodobacterales</taxon>
        <taxon>Paracoccaceae</taxon>
        <taxon>Pseudoprimorskyibacter</taxon>
    </lineage>
</organism>
<gene>
    <name evidence="1" type="ORF">PRI8871_03771</name>
</gene>
<proteinExistence type="predicted"/>
<reference evidence="2" key="1">
    <citation type="submission" date="2018-03" db="EMBL/GenBank/DDBJ databases">
        <authorList>
            <person name="Rodrigo-Torres L."/>
            <person name="Arahal R. D."/>
            <person name="Lucena T."/>
        </authorList>
    </citation>
    <scope>NUCLEOTIDE SEQUENCE [LARGE SCALE GENOMIC DNA]</scope>
    <source>
        <strain evidence="2">CECT 8871</strain>
    </source>
</reference>
<evidence type="ECO:0000313" key="2">
    <source>
        <dbReference type="Proteomes" id="UP000244904"/>
    </source>
</evidence>
<evidence type="ECO:0000313" key="1">
    <source>
        <dbReference type="EMBL" id="SPF81944.1"/>
    </source>
</evidence>
<dbReference type="AlphaFoldDB" id="A0A2R8B196"/>